<dbReference type="Gene3D" id="3.30.70.100">
    <property type="match status" value="1"/>
</dbReference>
<dbReference type="Pfam" id="PF03992">
    <property type="entry name" value="ABM"/>
    <property type="match status" value="1"/>
</dbReference>
<dbReference type="PANTHER" id="PTHR34474:SF2">
    <property type="entry name" value="SIGNAL TRANSDUCTION PROTEIN TRAP"/>
    <property type="match status" value="1"/>
</dbReference>
<evidence type="ECO:0000313" key="2">
    <source>
        <dbReference type="EMBL" id="OLO11658.1"/>
    </source>
</evidence>
<proteinExistence type="predicted"/>
<feature type="domain" description="ABM" evidence="1">
    <location>
        <begin position="3"/>
        <end position="94"/>
    </location>
</feature>
<keyword evidence="3" id="KW-1185">Reference proteome</keyword>
<keyword evidence="2" id="KW-0560">Oxidoreductase</keyword>
<sequence length="102" mass="11519">MSFIVINRVFVNSGYEAEFESRFQQPASQVDKQPGFKAMRVLRPQGNQAPYLVETEWEDQDAFRAWVGSDDFKQAHANPMPTEAFSEGGGLEQFEIVEGTQA</sequence>
<dbReference type="Proteomes" id="UP000186806">
    <property type="component" value="Unassembled WGS sequence"/>
</dbReference>
<keyword evidence="2" id="KW-0503">Monooxygenase</keyword>
<dbReference type="EMBL" id="MSDQ01000020">
    <property type="protein sequence ID" value="OLO11658.1"/>
    <property type="molecule type" value="Genomic_DNA"/>
</dbReference>
<reference evidence="2 3" key="1">
    <citation type="submission" date="2016-12" db="EMBL/GenBank/DDBJ databases">
        <title>Draft genome sequences of strains Salinicola socius SMB35, Salinicola sp. MH3R3-1 and Chromohalobacter sp. SMB17 from the Verkhnekamsk potash mining region of Russia.</title>
        <authorList>
            <person name="Mavrodi D.V."/>
            <person name="Olsson B.E."/>
            <person name="Korsakova E.S."/>
            <person name="Pyankova A."/>
            <person name="Mavrodi O.V."/>
            <person name="Plotnikova E.G."/>
        </authorList>
    </citation>
    <scope>NUCLEOTIDE SEQUENCE [LARGE SCALE GENOMIC DNA]</scope>
    <source>
        <strain evidence="2 3">SMB17</strain>
    </source>
</reference>
<dbReference type="PANTHER" id="PTHR34474">
    <property type="entry name" value="SIGNAL TRANSDUCTION PROTEIN TRAP"/>
    <property type="match status" value="1"/>
</dbReference>
<gene>
    <name evidence="2" type="ORF">BTW10_08480</name>
</gene>
<organism evidence="2 3">
    <name type="scientific">Chromohalobacter japonicus</name>
    <dbReference type="NCBI Taxonomy" id="223900"/>
    <lineage>
        <taxon>Bacteria</taxon>
        <taxon>Pseudomonadati</taxon>
        <taxon>Pseudomonadota</taxon>
        <taxon>Gammaproteobacteria</taxon>
        <taxon>Oceanospirillales</taxon>
        <taxon>Halomonadaceae</taxon>
        <taxon>Chromohalobacter</taxon>
    </lineage>
</organism>
<evidence type="ECO:0000259" key="1">
    <source>
        <dbReference type="PROSITE" id="PS51725"/>
    </source>
</evidence>
<dbReference type="InterPro" id="IPR007138">
    <property type="entry name" value="ABM_dom"/>
</dbReference>
<evidence type="ECO:0000313" key="3">
    <source>
        <dbReference type="Proteomes" id="UP000186806"/>
    </source>
</evidence>
<dbReference type="InterPro" id="IPR011008">
    <property type="entry name" value="Dimeric_a/b-barrel"/>
</dbReference>
<accession>A0A1Q8TDF2</accession>
<comment type="caution">
    <text evidence="2">The sequence shown here is derived from an EMBL/GenBank/DDBJ whole genome shotgun (WGS) entry which is preliminary data.</text>
</comment>
<dbReference type="PROSITE" id="PS51725">
    <property type="entry name" value="ABM"/>
    <property type="match status" value="1"/>
</dbReference>
<dbReference type="InterPro" id="IPR050404">
    <property type="entry name" value="Heme-degrading_MO"/>
</dbReference>
<dbReference type="AlphaFoldDB" id="A0A1Q8TDF2"/>
<dbReference type="SUPFAM" id="SSF54909">
    <property type="entry name" value="Dimeric alpha+beta barrel"/>
    <property type="match status" value="1"/>
</dbReference>
<dbReference type="STRING" id="223900.GCA_000821045_01559"/>
<dbReference type="GO" id="GO:0004497">
    <property type="term" value="F:monooxygenase activity"/>
    <property type="evidence" value="ECO:0007669"/>
    <property type="project" value="UniProtKB-KW"/>
</dbReference>
<protein>
    <submittedName>
        <fullName evidence="2">Antibiotic biosynthesis monooxygenase</fullName>
    </submittedName>
</protein>
<name>A0A1Q8TDF2_9GAMM</name>
<dbReference type="RefSeq" id="WP_075369030.1">
    <property type="nucleotide sequence ID" value="NZ_MSDQ01000020.1"/>
</dbReference>